<dbReference type="Gene3D" id="3.30.370.10">
    <property type="entry name" value="Barstar-like"/>
    <property type="match status" value="1"/>
</dbReference>
<protein>
    <recommendedName>
        <fullName evidence="3">Barstar (barnase inhibitor) domain-containing protein</fullName>
    </recommendedName>
</protein>
<dbReference type="EMBL" id="RBAL01000006">
    <property type="protein sequence ID" value="RKN42533.1"/>
    <property type="molecule type" value="Genomic_DNA"/>
</dbReference>
<proteinExistence type="inferred from homology"/>
<comment type="caution">
    <text evidence="4">The sequence shown here is derived from an EMBL/GenBank/DDBJ whole genome shotgun (WGS) entry which is preliminary data.</text>
</comment>
<organism evidence="4 5">
    <name type="scientific">Streptomyces hoynatensis</name>
    <dbReference type="NCBI Taxonomy" id="1141874"/>
    <lineage>
        <taxon>Bacteria</taxon>
        <taxon>Bacillati</taxon>
        <taxon>Actinomycetota</taxon>
        <taxon>Actinomycetes</taxon>
        <taxon>Kitasatosporales</taxon>
        <taxon>Streptomycetaceae</taxon>
        <taxon>Streptomyces</taxon>
    </lineage>
</organism>
<name>A0A3A9Z2R4_9ACTN</name>
<dbReference type="Pfam" id="PF01337">
    <property type="entry name" value="Barstar"/>
    <property type="match status" value="1"/>
</dbReference>
<evidence type="ECO:0000313" key="4">
    <source>
        <dbReference type="EMBL" id="RKN42533.1"/>
    </source>
</evidence>
<keyword evidence="5" id="KW-1185">Reference proteome</keyword>
<feature type="domain" description="Barstar (barnase inhibitor)" evidence="3">
    <location>
        <begin position="42"/>
        <end position="137"/>
    </location>
</feature>
<evidence type="ECO:0000313" key="5">
    <source>
        <dbReference type="Proteomes" id="UP000272474"/>
    </source>
</evidence>
<feature type="region of interest" description="Disordered" evidence="2">
    <location>
        <begin position="137"/>
        <end position="162"/>
    </location>
</feature>
<gene>
    <name evidence="4" type="ORF">D7294_13900</name>
</gene>
<dbReference type="AlphaFoldDB" id="A0A3A9Z2R4"/>
<dbReference type="Proteomes" id="UP000272474">
    <property type="component" value="Unassembled WGS sequence"/>
</dbReference>
<evidence type="ECO:0000256" key="1">
    <source>
        <dbReference type="ARBA" id="ARBA00006845"/>
    </source>
</evidence>
<evidence type="ECO:0000259" key="3">
    <source>
        <dbReference type="Pfam" id="PF01337"/>
    </source>
</evidence>
<dbReference type="InterPro" id="IPR035905">
    <property type="entry name" value="Barstar-like_sf"/>
</dbReference>
<dbReference type="SUPFAM" id="SSF52038">
    <property type="entry name" value="Barstar-related"/>
    <property type="match status" value="1"/>
</dbReference>
<sequence length="162" mass="16611">MPGDSLAALLAGTTPPGLYRWTPPTPAELAGLPGRAARAGRHAAVLDAAGVTGKAAFLARCAAALGLPAWFGHNWDALHDCLTDLSWWEAPRGRLIAVAGWPGLCRRDPGTAAGAAGVFEDAVAHWHGRPGPLTVLLTADPPAHEPRGEGEGGRGQDPGDPT</sequence>
<dbReference type="InterPro" id="IPR000468">
    <property type="entry name" value="Barstar"/>
</dbReference>
<feature type="compositionally biased region" description="Basic and acidic residues" evidence="2">
    <location>
        <begin position="142"/>
        <end position="154"/>
    </location>
</feature>
<reference evidence="4 5" key="1">
    <citation type="journal article" date="2014" name="Int. J. Syst. Evol. Microbiol.">
        <title>Streptomyces hoynatensis sp. nov., isolated from deep marine sediment.</title>
        <authorList>
            <person name="Veyisoglu A."/>
            <person name="Sahin N."/>
        </authorList>
    </citation>
    <scope>NUCLEOTIDE SEQUENCE [LARGE SCALE GENOMIC DNA]</scope>
    <source>
        <strain evidence="4 5">KCTC 29097</strain>
    </source>
</reference>
<comment type="similarity">
    <text evidence="1">Belongs to the barstar family.</text>
</comment>
<evidence type="ECO:0000256" key="2">
    <source>
        <dbReference type="SAM" id="MobiDB-lite"/>
    </source>
</evidence>
<accession>A0A3A9Z2R4</accession>
<dbReference type="OrthoDB" id="5184890at2"/>